<dbReference type="EMBL" id="BAAARY010000012">
    <property type="protein sequence ID" value="GAA2526327.1"/>
    <property type="molecule type" value="Genomic_DNA"/>
</dbReference>
<evidence type="ECO:0000313" key="1">
    <source>
        <dbReference type="EMBL" id="GAA2526327.1"/>
    </source>
</evidence>
<organism evidence="1 2">
    <name type="scientific">Pilimelia columellifera subsp. columellifera</name>
    <dbReference type="NCBI Taxonomy" id="706583"/>
    <lineage>
        <taxon>Bacteria</taxon>
        <taxon>Bacillati</taxon>
        <taxon>Actinomycetota</taxon>
        <taxon>Actinomycetes</taxon>
        <taxon>Micromonosporales</taxon>
        <taxon>Micromonosporaceae</taxon>
        <taxon>Pilimelia</taxon>
    </lineage>
</organism>
<evidence type="ECO:0000313" key="2">
    <source>
        <dbReference type="Proteomes" id="UP001499978"/>
    </source>
</evidence>
<keyword evidence="2" id="KW-1185">Reference proteome</keyword>
<reference evidence="1 2" key="1">
    <citation type="journal article" date="2019" name="Int. J. Syst. Evol. Microbiol.">
        <title>The Global Catalogue of Microorganisms (GCM) 10K type strain sequencing project: providing services to taxonomists for standard genome sequencing and annotation.</title>
        <authorList>
            <consortium name="The Broad Institute Genomics Platform"/>
            <consortium name="The Broad Institute Genome Sequencing Center for Infectious Disease"/>
            <person name="Wu L."/>
            <person name="Ma J."/>
        </authorList>
    </citation>
    <scope>NUCLEOTIDE SEQUENCE [LARGE SCALE GENOMIC DNA]</scope>
    <source>
        <strain evidence="1 2">JCM 3367</strain>
    </source>
</reference>
<name>A0ABN3NMH3_9ACTN</name>
<dbReference type="RefSeq" id="WP_344172791.1">
    <property type="nucleotide sequence ID" value="NZ_BAAARY010000012.1"/>
</dbReference>
<sequence length="96" mass="11469">MPTWDQLNWFRDDLKNLTPQQRELLRTAVAKFVDDLRRGRFRAGLRVKRVQGSRDVWEMTWAADGRCTFQYGDEVVDGEPHIIWRRAGTYDIFNRP</sequence>
<comment type="caution">
    <text evidence="1">The sequence shown here is derived from an EMBL/GenBank/DDBJ whole genome shotgun (WGS) entry which is preliminary data.</text>
</comment>
<proteinExistence type="predicted"/>
<dbReference type="Proteomes" id="UP001499978">
    <property type="component" value="Unassembled WGS sequence"/>
</dbReference>
<protein>
    <submittedName>
        <fullName evidence="1">Uncharacterized protein</fullName>
    </submittedName>
</protein>
<gene>
    <name evidence="1" type="ORF">GCM10010201_26340</name>
</gene>
<accession>A0ABN3NMH3</accession>